<evidence type="ECO:0000259" key="1">
    <source>
        <dbReference type="Pfam" id="PF21839"/>
    </source>
</evidence>
<protein>
    <recommendedName>
        <fullName evidence="1">DUF6898 domain-containing protein</fullName>
    </recommendedName>
</protein>
<dbReference type="OrthoDB" id="7362394at2"/>
<dbReference type="STRING" id="1082479.SAMN05216241_102344"/>
<accession>A0A1G7NZ70</accession>
<evidence type="ECO:0000313" key="3">
    <source>
        <dbReference type="Proteomes" id="UP000199415"/>
    </source>
</evidence>
<proteinExistence type="predicted"/>
<dbReference type="EMBL" id="FNCE01000002">
    <property type="protein sequence ID" value="SDF78490.1"/>
    <property type="molecule type" value="Genomic_DNA"/>
</dbReference>
<name>A0A1G7NZ70_9PROT</name>
<sequence>MREGGVIIEFIPRGRFVKVSAMDVKTLTEVCIVGDAQQSEDELKRTAKQKLRYVLDRDRKPRGSGKGGIVV</sequence>
<dbReference type="Pfam" id="PF21839">
    <property type="entry name" value="DUF6898"/>
    <property type="match status" value="1"/>
</dbReference>
<dbReference type="InterPro" id="IPR054193">
    <property type="entry name" value="DUF6898"/>
</dbReference>
<dbReference type="Proteomes" id="UP000199415">
    <property type="component" value="Unassembled WGS sequence"/>
</dbReference>
<keyword evidence="3" id="KW-1185">Reference proteome</keyword>
<reference evidence="2 3" key="1">
    <citation type="submission" date="2016-10" db="EMBL/GenBank/DDBJ databases">
        <authorList>
            <person name="de Groot N.N."/>
        </authorList>
    </citation>
    <scope>NUCLEOTIDE SEQUENCE [LARGE SCALE GENOMIC DNA]</scope>
    <source>
        <strain evidence="2 3">DSM 25584</strain>
    </source>
</reference>
<evidence type="ECO:0000313" key="2">
    <source>
        <dbReference type="EMBL" id="SDF78490.1"/>
    </source>
</evidence>
<dbReference type="AlphaFoldDB" id="A0A1G7NZ70"/>
<organism evidence="2 3">
    <name type="scientific">Limimonas halophila</name>
    <dbReference type="NCBI Taxonomy" id="1082479"/>
    <lineage>
        <taxon>Bacteria</taxon>
        <taxon>Pseudomonadati</taxon>
        <taxon>Pseudomonadota</taxon>
        <taxon>Alphaproteobacteria</taxon>
        <taxon>Rhodospirillales</taxon>
        <taxon>Rhodovibrionaceae</taxon>
        <taxon>Limimonas</taxon>
    </lineage>
</organism>
<feature type="domain" description="DUF6898" evidence="1">
    <location>
        <begin position="4"/>
        <end position="57"/>
    </location>
</feature>
<gene>
    <name evidence="2" type="ORF">SAMN05216241_102344</name>
</gene>